<organism evidence="1 2">
    <name type="scientific">Scutellospora calospora</name>
    <dbReference type="NCBI Taxonomy" id="85575"/>
    <lineage>
        <taxon>Eukaryota</taxon>
        <taxon>Fungi</taxon>
        <taxon>Fungi incertae sedis</taxon>
        <taxon>Mucoromycota</taxon>
        <taxon>Glomeromycotina</taxon>
        <taxon>Glomeromycetes</taxon>
        <taxon>Diversisporales</taxon>
        <taxon>Gigasporaceae</taxon>
        <taxon>Scutellospora</taxon>
    </lineage>
</organism>
<dbReference type="EMBL" id="CAJVPM010011090">
    <property type="protein sequence ID" value="CAG8578498.1"/>
    <property type="molecule type" value="Genomic_DNA"/>
</dbReference>
<reference evidence="1" key="1">
    <citation type="submission" date="2021-06" db="EMBL/GenBank/DDBJ databases">
        <authorList>
            <person name="Kallberg Y."/>
            <person name="Tangrot J."/>
            <person name="Rosling A."/>
        </authorList>
    </citation>
    <scope>NUCLEOTIDE SEQUENCE</scope>
    <source>
        <strain evidence="1">AU212A</strain>
    </source>
</reference>
<proteinExistence type="predicted"/>
<keyword evidence="2" id="KW-1185">Reference proteome</keyword>
<evidence type="ECO:0000313" key="1">
    <source>
        <dbReference type="EMBL" id="CAG8578498.1"/>
    </source>
</evidence>
<sequence length="79" mass="9589">YNKIDNIGFVFMFQTKEQRKLMSLAQVHPIVDSEYLIKPDIFIVDNAEEEIKEDLWKLLKTERWNDAETKKYIREIIQK</sequence>
<name>A0ACA9MCG8_9GLOM</name>
<comment type="caution">
    <text evidence="1">The sequence shown here is derived from an EMBL/GenBank/DDBJ whole genome shotgun (WGS) entry which is preliminary data.</text>
</comment>
<accession>A0ACA9MCG8</accession>
<gene>
    <name evidence="1" type="ORF">SCALOS_LOCUS6113</name>
</gene>
<evidence type="ECO:0000313" key="2">
    <source>
        <dbReference type="Proteomes" id="UP000789860"/>
    </source>
</evidence>
<feature type="non-terminal residue" evidence="1">
    <location>
        <position position="1"/>
    </location>
</feature>
<protein>
    <submittedName>
        <fullName evidence="1">7192_t:CDS:1</fullName>
    </submittedName>
</protein>
<dbReference type="Proteomes" id="UP000789860">
    <property type="component" value="Unassembled WGS sequence"/>
</dbReference>